<keyword evidence="1" id="KW-0732">Signal</keyword>
<comment type="caution">
    <text evidence="3">The sequence shown here is derived from an EMBL/GenBank/DDBJ whole genome shotgun (WGS) entry which is preliminary data.</text>
</comment>
<dbReference type="SMART" id="SM00089">
    <property type="entry name" value="PKD"/>
    <property type="match status" value="2"/>
</dbReference>
<dbReference type="InterPro" id="IPR011045">
    <property type="entry name" value="N2O_reductase_N"/>
</dbReference>
<reference evidence="3 4" key="1">
    <citation type="submission" date="2018-08" db="EMBL/GenBank/DDBJ databases">
        <title>The draft genome squence of Brumimicrobium sp. N62.</title>
        <authorList>
            <person name="Du Z.-J."/>
            <person name="Luo H.-R."/>
        </authorList>
    </citation>
    <scope>NUCLEOTIDE SEQUENCE [LARGE SCALE GENOMIC DNA]</scope>
    <source>
        <strain evidence="3 4">N62</strain>
    </source>
</reference>
<accession>A0A3E1F1G3</accession>
<proteinExistence type="predicted"/>
<dbReference type="Pfam" id="PF18911">
    <property type="entry name" value="PKD_4"/>
    <property type="match status" value="1"/>
</dbReference>
<evidence type="ECO:0000313" key="3">
    <source>
        <dbReference type="EMBL" id="RFC55646.1"/>
    </source>
</evidence>
<dbReference type="SUPFAM" id="SSF63829">
    <property type="entry name" value="Calcium-dependent phosphotriesterase"/>
    <property type="match status" value="1"/>
</dbReference>
<name>A0A3E1F1G3_9FLAO</name>
<dbReference type="Pfam" id="PF13585">
    <property type="entry name" value="CHU_C"/>
    <property type="match status" value="1"/>
</dbReference>
<dbReference type="CDD" id="cd00146">
    <property type="entry name" value="PKD"/>
    <property type="match status" value="1"/>
</dbReference>
<evidence type="ECO:0000259" key="2">
    <source>
        <dbReference type="PROSITE" id="PS50093"/>
    </source>
</evidence>
<dbReference type="AlphaFoldDB" id="A0A3E1F1G3"/>
<dbReference type="InterPro" id="IPR013783">
    <property type="entry name" value="Ig-like_fold"/>
</dbReference>
<feature type="signal peptide" evidence="1">
    <location>
        <begin position="1"/>
        <end position="20"/>
    </location>
</feature>
<dbReference type="SUPFAM" id="SSF50974">
    <property type="entry name" value="Nitrous oxide reductase, N-terminal domain"/>
    <property type="match status" value="1"/>
</dbReference>
<sequence>MKIIQIIIFLLLSFAISAQQHDLWHFGEFTGLDFSSGNPVPINSSIETSEACYTATDANGNLLFYTNGVKVWDANHNLMPNGTGLSGNTSSKCLALQKPNAPNTYYIIYNEAHSSIPNTTINTFYSEIDLSLNGGMGDVVAANKNTLLSPNSGEWLSAAPHGNCIDTWILTHGDETNPTLNAFELTANGISPTPVTSSIGVQFNAGDHCQGEIKPRPGTNQFVFTKPLFSGTIYLFDFDHFTGLASNSNLIHDDPSTRGNGAEFSRDGNVLYIGSLINGKIHQYDLTAANISATRTEIGDLTPGGEVGSLQIAPDDKIYVNYNVFPSGANFLGVINNPNTIGLGCNYIENAVNLGNVTTIYGLPWRYDPTPLSLPPLDLGNDTTLCANGSVLLDGDFQPNALENYLWSDGSTDSVLTINTPGTYWLERQIGACTVQSDTIIVELEDIALNSNLIDTSLCGTYTLNINQDAGDQFTSVLWDLGDGNTSTNPNLSHQYSAPGMYTINFTGTSLAGCNYSVQNIASIEIFPTYNFEISSQPENPDFNDVIEFDITSNQTDYDFAWSINGNEYPNNEEVTFEPINESNLDVQLRITDQNGCIYRLTRRIEVENSAFIYVPNAFTPNGSGVNDVFRVSDINDIVETITIFNRWGTPLWSSESALNTWDGTYNGKLVKDGTYVWKIKYRGNRNESKIITGTVTVVK</sequence>
<evidence type="ECO:0000256" key="1">
    <source>
        <dbReference type="SAM" id="SignalP"/>
    </source>
</evidence>
<gene>
    <name evidence="3" type="ORF">DXU93_01560</name>
</gene>
<dbReference type="SUPFAM" id="SSF49299">
    <property type="entry name" value="PKD domain"/>
    <property type="match status" value="1"/>
</dbReference>
<dbReference type="NCBIfam" id="TIGR04131">
    <property type="entry name" value="Bac_Flav_CTERM"/>
    <property type="match status" value="1"/>
</dbReference>
<dbReference type="InterPro" id="IPR000601">
    <property type="entry name" value="PKD_dom"/>
</dbReference>
<dbReference type="OrthoDB" id="9765926at2"/>
<evidence type="ECO:0000313" key="4">
    <source>
        <dbReference type="Proteomes" id="UP000257127"/>
    </source>
</evidence>
<dbReference type="PROSITE" id="PS50093">
    <property type="entry name" value="PKD"/>
    <property type="match status" value="1"/>
</dbReference>
<organism evidence="3 4">
    <name type="scientific">Brumimicrobium aurantiacum</name>
    <dbReference type="NCBI Taxonomy" id="1737063"/>
    <lineage>
        <taxon>Bacteria</taxon>
        <taxon>Pseudomonadati</taxon>
        <taxon>Bacteroidota</taxon>
        <taxon>Flavobacteriia</taxon>
        <taxon>Flavobacteriales</taxon>
        <taxon>Crocinitomicaceae</taxon>
        <taxon>Brumimicrobium</taxon>
    </lineage>
</organism>
<dbReference type="InterPro" id="IPR026341">
    <property type="entry name" value="T9SS_type_B"/>
</dbReference>
<dbReference type="Proteomes" id="UP000257127">
    <property type="component" value="Unassembled WGS sequence"/>
</dbReference>
<keyword evidence="4" id="KW-1185">Reference proteome</keyword>
<dbReference type="Gene3D" id="2.60.40.10">
    <property type="entry name" value="Immunoglobulins"/>
    <property type="match status" value="2"/>
</dbReference>
<dbReference type="InterPro" id="IPR022409">
    <property type="entry name" value="PKD/Chitinase_dom"/>
</dbReference>
<dbReference type="EMBL" id="QURB01000001">
    <property type="protein sequence ID" value="RFC55646.1"/>
    <property type="molecule type" value="Genomic_DNA"/>
</dbReference>
<protein>
    <submittedName>
        <fullName evidence="3">PKD domain-containing protein</fullName>
    </submittedName>
</protein>
<feature type="chain" id="PRO_5017776482" evidence="1">
    <location>
        <begin position="21"/>
        <end position="700"/>
    </location>
</feature>
<feature type="domain" description="PKD" evidence="2">
    <location>
        <begin position="468"/>
        <end position="513"/>
    </location>
</feature>
<dbReference type="RefSeq" id="WP_116879481.1">
    <property type="nucleotide sequence ID" value="NZ_QURB01000001.1"/>
</dbReference>
<dbReference type="InterPro" id="IPR035986">
    <property type="entry name" value="PKD_dom_sf"/>
</dbReference>